<evidence type="ECO:0000256" key="4">
    <source>
        <dbReference type="ARBA" id="ARBA00023136"/>
    </source>
</evidence>
<dbReference type="Pfam" id="PF00916">
    <property type="entry name" value="Sulfate_transp"/>
    <property type="match status" value="1"/>
</dbReference>
<dbReference type="CDD" id="cd07042">
    <property type="entry name" value="STAS_SulP_like_sulfate_transporter"/>
    <property type="match status" value="1"/>
</dbReference>
<reference evidence="7" key="1">
    <citation type="journal article" date="2023" name="J. Hazard. Mater.">
        <title>Anaerobic biodegradation of pyrene and benzo[a]pyrene by a new sulfate-reducing Desulforamulus aquiferis strain DSA.</title>
        <authorList>
            <person name="Zhang Z."/>
            <person name="Sun J."/>
            <person name="Gong X."/>
            <person name="Wang C."/>
            <person name="Wang H."/>
        </authorList>
    </citation>
    <scope>NUCLEOTIDE SEQUENCE</scope>
    <source>
        <strain evidence="7">DSA</strain>
    </source>
</reference>
<dbReference type="PANTHER" id="PTHR11814">
    <property type="entry name" value="SULFATE TRANSPORTER"/>
    <property type="match status" value="1"/>
</dbReference>
<dbReference type="PROSITE" id="PS50801">
    <property type="entry name" value="STAS"/>
    <property type="match status" value="1"/>
</dbReference>
<dbReference type="InterPro" id="IPR002645">
    <property type="entry name" value="STAS_dom"/>
</dbReference>
<feature type="transmembrane region" description="Helical" evidence="5">
    <location>
        <begin position="180"/>
        <end position="200"/>
    </location>
</feature>
<evidence type="ECO:0000256" key="2">
    <source>
        <dbReference type="ARBA" id="ARBA00022692"/>
    </source>
</evidence>
<dbReference type="GO" id="GO:0055085">
    <property type="term" value="P:transmembrane transport"/>
    <property type="evidence" value="ECO:0007669"/>
    <property type="project" value="InterPro"/>
</dbReference>
<evidence type="ECO:0000256" key="1">
    <source>
        <dbReference type="ARBA" id="ARBA00004141"/>
    </source>
</evidence>
<feature type="transmembrane region" description="Helical" evidence="5">
    <location>
        <begin position="30"/>
        <end position="50"/>
    </location>
</feature>
<keyword evidence="2 5" id="KW-0812">Transmembrane</keyword>
<dbReference type="GO" id="GO:0016020">
    <property type="term" value="C:membrane"/>
    <property type="evidence" value="ECO:0007669"/>
    <property type="project" value="UniProtKB-SubCell"/>
</dbReference>
<feature type="transmembrane region" description="Helical" evidence="5">
    <location>
        <begin position="206"/>
        <end position="225"/>
    </location>
</feature>
<dbReference type="Pfam" id="PF01740">
    <property type="entry name" value="STAS"/>
    <property type="match status" value="1"/>
</dbReference>
<dbReference type="InterPro" id="IPR011547">
    <property type="entry name" value="SLC26A/SulP_dom"/>
</dbReference>
<dbReference type="AlphaFoldDB" id="A0AAW7Z9M7"/>
<feature type="transmembrane region" description="Helical" evidence="5">
    <location>
        <begin position="252"/>
        <end position="272"/>
    </location>
</feature>
<dbReference type="Gene3D" id="3.30.750.24">
    <property type="entry name" value="STAS domain"/>
    <property type="match status" value="1"/>
</dbReference>
<evidence type="ECO:0000256" key="3">
    <source>
        <dbReference type="ARBA" id="ARBA00022989"/>
    </source>
</evidence>
<evidence type="ECO:0000313" key="7">
    <source>
        <dbReference type="EMBL" id="MDO7786362.1"/>
    </source>
</evidence>
<sequence length="582" mass="62818">MQLEYGLSKLKIKFSGRMEGYNSAILRKDITAGIIVGIVAIPLSLAFAIASGVKPEYGIYTSVIAGLIVALFGGSRVQIAGPTGAFVPILLSIVLLYGYENLLIATFLSGIILLLMGITKLGVLIRFIPRPVTVGFTSGIAVIIFCGQIDTFLGLQGVLKHEYFLQNISEIGRHLHTIHMPSVIVSVICLAVLIICPKLVPALPGPFLGIIASTLVATFFFNGSVETIGSKFGEISTAFPEIRLPQITMDRINLLIGPALAITILGSIESLLSCVVSDEMTGHKHDSNKELVGQGIANIVTPMFGGIAATGAIARTATNIKNGGKTPVAGIIHSLTVLLLVFTLAPLVSRIPLASMAPILMVVAWNMSEQKQFFHLLKTTKSDALVLIITFILTILLDLTVAVGFGLLLAAALFVNRMSDTLSVEKVLPNRNLREKVTPEVVNPYHDCPQISIYTINGALFFGAVETFETTLTQCIKAKPKLLILRLGNVFVLDATAEVALEKIVETFHKEKGLVLITGLKKQPKEILRKSGLYEKLGEQNFYDRTGLAISDALLHIDSEKCLGCKHDAFYECKELSKQLAI</sequence>
<dbReference type="RefSeq" id="WP_304541336.1">
    <property type="nucleotide sequence ID" value="NZ_JARPTC010000004.1"/>
</dbReference>
<dbReference type="EMBL" id="JARPTC010000004">
    <property type="protein sequence ID" value="MDO7786362.1"/>
    <property type="molecule type" value="Genomic_DNA"/>
</dbReference>
<reference evidence="7" key="2">
    <citation type="submission" date="2023-03" db="EMBL/GenBank/DDBJ databases">
        <authorList>
            <person name="Zhang Z."/>
        </authorList>
    </citation>
    <scope>NUCLEOTIDE SEQUENCE</scope>
    <source>
        <strain evidence="7">DSA</strain>
    </source>
</reference>
<evidence type="ECO:0000259" key="6">
    <source>
        <dbReference type="PROSITE" id="PS50801"/>
    </source>
</evidence>
<name>A0AAW7Z9M7_9FIRM</name>
<feature type="transmembrane region" description="Helical" evidence="5">
    <location>
        <begin position="384"/>
        <end position="415"/>
    </location>
</feature>
<keyword evidence="8" id="KW-1185">Reference proteome</keyword>
<feature type="transmembrane region" description="Helical" evidence="5">
    <location>
        <begin position="134"/>
        <end position="159"/>
    </location>
</feature>
<comment type="caution">
    <text evidence="7">The sequence shown here is derived from an EMBL/GenBank/DDBJ whole genome shotgun (WGS) entry which is preliminary data.</text>
</comment>
<accession>A0AAW7Z9M7</accession>
<dbReference type="SUPFAM" id="SSF52091">
    <property type="entry name" value="SpoIIaa-like"/>
    <property type="match status" value="1"/>
</dbReference>
<feature type="transmembrane region" description="Helical" evidence="5">
    <location>
        <begin position="57"/>
        <end position="73"/>
    </location>
</feature>
<dbReference type="InterPro" id="IPR001902">
    <property type="entry name" value="SLC26A/SulP_fam"/>
</dbReference>
<feature type="transmembrane region" description="Helical" evidence="5">
    <location>
        <begin position="79"/>
        <end position="99"/>
    </location>
</feature>
<comment type="subcellular location">
    <subcellularLocation>
        <location evidence="1">Membrane</location>
        <topology evidence="1">Multi-pass membrane protein</topology>
    </subcellularLocation>
</comment>
<protein>
    <submittedName>
        <fullName evidence="7">SulP family inorganic anion transporter</fullName>
    </submittedName>
</protein>
<proteinExistence type="predicted"/>
<feature type="transmembrane region" description="Helical" evidence="5">
    <location>
        <begin position="292"/>
        <end position="314"/>
    </location>
</feature>
<keyword evidence="4 5" id="KW-0472">Membrane</keyword>
<keyword evidence="3 5" id="KW-1133">Transmembrane helix</keyword>
<gene>
    <name evidence="7" type="ORF">P6N53_03905</name>
</gene>
<organism evidence="7 8">
    <name type="scientific">Desulforamulus aquiferis</name>
    <dbReference type="NCBI Taxonomy" id="1397668"/>
    <lineage>
        <taxon>Bacteria</taxon>
        <taxon>Bacillati</taxon>
        <taxon>Bacillota</taxon>
        <taxon>Clostridia</taxon>
        <taxon>Eubacteriales</taxon>
        <taxon>Peptococcaceae</taxon>
        <taxon>Desulforamulus</taxon>
    </lineage>
</organism>
<dbReference type="InterPro" id="IPR036513">
    <property type="entry name" value="STAS_dom_sf"/>
</dbReference>
<evidence type="ECO:0000256" key="5">
    <source>
        <dbReference type="SAM" id="Phobius"/>
    </source>
</evidence>
<feature type="domain" description="STAS" evidence="6">
    <location>
        <begin position="449"/>
        <end position="553"/>
    </location>
</feature>
<evidence type="ECO:0000313" key="8">
    <source>
        <dbReference type="Proteomes" id="UP001172911"/>
    </source>
</evidence>
<feature type="transmembrane region" description="Helical" evidence="5">
    <location>
        <begin position="106"/>
        <end position="128"/>
    </location>
</feature>
<dbReference type="Proteomes" id="UP001172911">
    <property type="component" value="Unassembled WGS sequence"/>
</dbReference>
<feature type="transmembrane region" description="Helical" evidence="5">
    <location>
        <begin position="326"/>
        <end position="345"/>
    </location>
</feature>